<dbReference type="RefSeq" id="WP_169467959.1">
    <property type="nucleotide sequence ID" value="NZ_JABBGG010000010.1"/>
</dbReference>
<protein>
    <submittedName>
        <fullName evidence="1">DUF4336 domain-containing protein</fullName>
    </submittedName>
</protein>
<dbReference type="AlphaFoldDB" id="A0A848HVF0"/>
<comment type="caution">
    <text evidence="1">The sequence shown here is derived from an EMBL/GenBank/DDBJ whole genome shotgun (WGS) entry which is preliminary data.</text>
</comment>
<evidence type="ECO:0000313" key="2">
    <source>
        <dbReference type="Proteomes" id="UP000583752"/>
    </source>
</evidence>
<sequence length="228" mass="24733">MLQPIAANLWHLQHGFSALGIGVTARMTVVRFADGRLWLHSPVPLSAPVREQLAGLGEVAFIVAPNKVHHMFAGDAARAFPNAVLYGAPGLAQKRPGLRNMQTLTPEAPPAWAAEIDQVFAAGFPFANETVFYHKASRTVIMTDLCQWWTGDLNLPARLYAGVTGVRARLGVPRTIRAGVRDPAAFAASARKILAWPFDRAIVAHDSIVDSGAHAQVERAFACFTDKY</sequence>
<dbReference type="PANTHER" id="PTHR33835:SF1">
    <property type="entry name" value="METALLO-BETA-LACTAMASE DOMAIN-CONTAINING PROTEIN"/>
    <property type="match status" value="1"/>
</dbReference>
<dbReference type="Pfam" id="PF14234">
    <property type="entry name" value="DUF4336"/>
    <property type="match status" value="1"/>
</dbReference>
<keyword evidence="2" id="KW-1185">Reference proteome</keyword>
<dbReference type="InterPro" id="IPR036866">
    <property type="entry name" value="RibonucZ/Hydroxyglut_hydro"/>
</dbReference>
<reference evidence="1 2" key="1">
    <citation type="submission" date="2020-04" db="EMBL/GenBank/DDBJ databases">
        <title>Massilia sp. RP-1-19 isolated from soil.</title>
        <authorList>
            <person name="Dahal R.H."/>
        </authorList>
    </citation>
    <scope>NUCLEOTIDE SEQUENCE [LARGE SCALE GENOMIC DNA]</scope>
    <source>
        <strain evidence="1 2">RP-1-19</strain>
    </source>
</reference>
<accession>A0A848HVF0</accession>
<proteinExistence type="predicted"/>
<name>A0A848HVF0_9BURK</name>
<dbReference type="Proteomes" id="UP000583752">
    <property type="component" value="Unassembled WGS sequence"/>
</dbReference>
<organism evidence="1 2">
    <name type="scientific">Massilia polaris</name>
    <dbReference type="NCBI Taxonomy" id="2728846"/>
    <lineage>
        <taxon>Bacteria</taxon>
        <taxon>Pseudomonadati</taxon>
        <taxon>Pseudomonadota</taxon>
        <taxon>Betaproteobacteria</taxon>
        <taxon>Burkholderiales</taxon>
        <taxon>Oxalobacteraceae</taxon>
        <taxon>Telluria group</taxon>
        <taxon>Massilia</taxon>
    </lineage>
</organism>
<dbReference type="PANTHER" id="PTHR33835">
    <property type="entry name" value="YALI0C07656P"/>
    <property type="match status" value="1"/>
</dbReference>
<dbReference type="InterPro" id="IPR025638">
    <property type="entry name" value="DUF4336"/>
</dbReference>
<dbReference type="EMBL" id="JABBGG010000010">
    <property type="protein sequence ID" value="NML62708.1"/>
    <property type="molecule type" value="Genomic_DNA"/>
</dbReference>
<evidence type="ECO:0000313" key="1">
    <source>
        <dbReference type="EMBL" id="NML62708.1"/>
    </source>
</evidence>
<gene>
    <name evidence="1" type="ORF">HHL21_16805</name>
</gene>
<dbReference type="SUPFAM" id="SSF56281">
    <property type="entry name" value="Metallo-hydrolase/oxidoreductase"/>
    <property type="match status" value="1"/>
</dbReference>